<sequence>LNYTQFCKGVRMPSALVTCNNGYATTMIQNTLDQEMTLTITKPFKVAEKPETDCQINTITNLNEIEVDKLLTENLSKLRLDHMNVEERQCISKLCEEYKDIFYCDKLPLTFTNQVKHFIRTKNEDPIYTKPYRQPPAQTEEIRRQVEKLLNDNVIQESFSPWSA</sequence>
<name>A0A1E1W6E7_PECGO</name>
<dbReference type="Gene3D" id="3.10.10.10">
    <property type="entry name" value="HIV Type 1 Reverse Transcriptase, subunit A, domain 1"/>
    <property type="match status" value="1"/>
</dbReference>
<protein>
    <submittedName>
        <fullName evidence="1">Uncharacterized protein</fullName>
    </submittedName>
</protein>
<dbReference type="EMBL" id="GDQN01008492">
    <property type="protein sequence ID" value="JAT82562.1"/>
    <property type="molecule type" value="Transcribed_RNA"/>
</dbReference>
<proteinExistence type="predicted"/>
<dbReference type="AlphaFoldDB" id="A0A1E1W6E7"/>
<dbReference type="SUPFAM" id="SSF56672">
    <property type="entry name" value="DNA/RNA polymerases"/>
    <property type="match status" value="1"/>
</dbReference>
<accession>A0A1E1W6E7</accession>
<feature type="non-terminal residue" evidence="1">
    <location>
        <position position="1"/>
    </location>
</feature>
<organism evidence="1">
    <name type="scientific">Pectinophora gossypiella</name>
    <name type="common">Cotton pink bollworm</name>
    <name type="synonym">Depressaria gossypiella</name>
    <dbReference type="NCBI Taxonomy" id="13191"/>
    <lineage>
        <taxon>Eukaryota</taxon>
        <taxon>Metazoa</taxon>
        <taxon>Ecdysozoa</taxon>
        <taxon>Arthropoda</taxon>
        <taxon>Hexapoda</taxon>
        <taxon>Insecta</taxon>
        <taxon>Pterygota</taxon>
        <taxon>Neoptera</taxon>
        <taxon>Endopterygota</taxon>
        <taxon>Lepidoptera</taxon>
        <taxon>Glossata</taxon>
        <taxon>Ditrysia</taxon>
        <taxon>Gelechioidea</taxon>
        <taxon>Gelechiidae</taxon>
        <taxon>Apatetrinae</taxon>
        <taxon>Pectinophora</taxon>
    </lineage>
</organism>
<dbReference type="GO" id="GO:0071897">
    <property type="term" value="P:DNA biosynthetic process"/>
    <property type="evidence" value="ECO:0007669"/>
    <property type="project" value="UniProtKB-ARBA"/>
</dbReference>
<reference evidence="1" key="1">
    <citation type="submission" date="2015-09" db="EMBL/GenBank/DDBJ databases">
        <title>De novo assembly of Pectinophora gossypiella (Pink Bollworm) gut transcriptome.</title>
        <authorList>
            <person name="Tassone E.E."/>
        </authorList>
    </citation>
    <scope>NUCLEOTIDE SEQUENCE</scope>
</reference>
<dbReference type="InterPro" id="IPR043502">
    <property type="entry name" value="DNA/RNA_pol_sf"/>
</dbReference>
<evidence type="ECO:0000313" key="1">
    <source>
        <dbReference type="EMBL" id="JAT82562.1"/>
    </source>
</evidence>
<feature type="non-terminal residue" evidence="1">
    <location>
        <position position="164"/>
    </location>
</feature>
<gene>
    <name evidence="1" type="ORF">g.19734</name>
</gene>